<evidence type="ECO:0000313" key="2">
    <source>
        <dbReference type="Proteomes" id="UP001060215"/>
    </source>
</evidence>
<gene>
    <name evidence="1" type="ORF">LOK49_LG15G00256</name>
</gene>
<evidence type="ECO:0000313" key="1">
    <source>
        <dbReference type="EMBL" id="KAI7983501.1"/>
    </source>
</evidence>
<name>A0ACC0F442_9ERIC</name>
<dbReference type="Proteomes" id="UP001060215">
    <property type="component" value="Chromosome 11"/>
</dbReference>
<accession>A0ACC0F442</accession>
<dbReference type="EMBL" id="CM045768">
    <property type="protein sequence ID" value="KAI7983501.1"/>
    <property type="molecule type" value="Genomic_DNA"/>
</dbReference>
<protein>
    <submittedName>
        <fullName evidence="1">Autophagy-related protein 18a</fullName>
    </submittedName>
</protein>
<sequence length="422" mass="46947">MIWDDHQSRCIGELSFRSEVRGVRLRRDRIAVVLEQKIFVYNFSDLKLLHQIETIANPKGLCAVSQAAGSLVLVCPGLQKGQVRVEHYASKRTKFIMAHDSRIACFALTPDGHLLATCSTKGTLVRIFNTFDGSLLQEVRRGADRAEIYNLAFSSTAQWLAVSSDKGTVHVFGLKANLGNLGSDKSHGASDPNHAVSSPTSSLSFIKGVLPKYFSSEWSVAQFRLLEGSQYIVAFGHQKNTVVILGLDGSFYLCQFDPMYLFGQALSLEDGDLTLFESRAITAYIAEKYKDTSYDLIRHKNLKETAQVKVWLEVESQQFNPPISAIVFQCFFAPMYGMKTDKAVVDANVEKLGKVLDVYEARLASPSTSPEISTAWQISTTSVSLITFSRLTMGQCSTNGHVSSRGGRTFRRGRFLRKFHPR</sequence>
<organism evidence="1 2">
    <name type="scientific">Camellia lanceoleosa</name>
    <dbReference type="NCBI Taxonomy" id="1840588"/>
    <lineage>
        <taxon>Eukaryota</taxon>
        <taxon>Viridiplantae</taxon>
        <taxon>Streptophyta</taxon>
        <taxon>Embryophyta</taxon>
        <taxon>Tracheophyta</taxon>
        <taxon>Spermatophyta</taxon>
        <taxon>Magnoliopsida</taxon>
        <taxon>eudicotyledons</taxon>
        <taxon>Gunneridae</taxon>
        <taxon>Pentapetalae</taxon>
        <taxon>asterids</taxon>
        <taxon>Ericales</taxon>
        <taxon>Theaceae</taxon>
        <taxon>Camellia</taxon>
    </lineage>
</organism>
<keyword evidence="2" id="KW-1185">Reference proteome</keyword>
<comment type="caution">
    <text evidence="1">The sequence shown here is derived from an EMBL/GenBank/DDBJ whole genome shotgun (WGS) entry which is preliminary data.</text>
</comment>
<proteinExistence type="predicted"/>
<reference evidence="1 2" key="1">
    <citation type="journal article" date="2022" name="Plant J.">
        <title>Chromosome-level genome of Camellia lanceoleosa provides a valuable resource for understanding genome evolution and self-incompatibility.</title>
        <authorList>
            <person name="Gong W."/>
            <person name="Xiao S."/>
            <person name="Wang L."/>
            <person name="Liao Z."/>
            <person name="Chang Y."/>
            <person name="Mo W."/>
            <person name="Hu G."/>
            <person name="Li W."/>
            <person name="Zhao G."/>
            <person name="Zhu H."/>
            <person name="Hu X."/>
            <person name="Ji K."/>
            <person name="Xiang X."/>
            <person name="Song Q."/>
            <person name="Yuan D."/>
            <person name="Jin S."/>
            <person name="Zhang L."/>
        </authorList>
    </citation>
    <scope>NUCLEOTIDE SEQUENCE [LARGE SCALE GENOMIC DNA]</scope>
    <source>
        <strain evidence="1">SQ_2022a</strain>
    </source>
</reference>